<dbReference type="SUPFAM" id="SSF54826">
    <property type="entry name" value="Enolase N-terminal domain-like"/>
    <property type="match status" value="1"/>
</dbReference>
<keyword evidence="3" id="KW-0460">Magnesium</keyword>
<comment type="cofactor">
    <cofactor evidence="1">
        <name>Mg(2+)</name>
        <dbReference type="ChEBI" id="CHEBI:18420"/>
    </cofactor>
</comment>
<feature type="domain" description="Mandelate racemase/muconate lactonizing enzyme C-terminal" evidence="4">
    <location>
        <begin position="145"/>
        <end position="241"/>
    </location>
</feature>
<dbReference type="AlphaFoldDB" id="A0A3A9JL10"/>
<dbReference type="Proteomes" id="UP000274097">
    <property type="component" value="Unassembled WGS sequence"/>
</dbReference>
<dbReference type="InterPro" id="IPR018110">
    <property type="entry name" value="Mandel_Rmase/mucon_lact_enz_CS"/>
</dbReference>
<keyword evidence="7" id="KW-1185">Reference proteome</keyword>
<dbReference type="CDD" id="cd03316">
    <property type="entry name" value="MR_like"/>
    <property type="match status" value="1"/>
</dbReference>
<dbReference type="InterPro" id="IPR013342">
    <property type="entry name" value="Mandelate_racemase_C"/>
</dbReference>
<evidence type="ECO:0000313" key="7">
    <source>
        <dbReference type="Proteomes" id="UP000274097"/>
    </source>
</evidence>
<dbReference type="Proteomes" id="UP000278036">
    <property type="component" value="Unassembled WGS sequence"/>
</dbReference>
<dbReference type="SMART" id="SM00922">
    <property type="entry name" value="MR_MLE"/>
    <property type="match status" value="1"/>
</dbReference>
<sequence>MTIASIRLYHLVAPLPETIGNALIFFDRRETLLVEVVDSSGLSGWGETWAAPAAAGAIIEAQLARGVLRQDPAHLGRLWHWMCDAAGSDTQGTAMTAVAALDMALHDLAARLREVPLSTLLGGAVRDRVPAYASGPFFKPGGHPYREFEREAEGYLRAGFRAIKLRSGFRPADDAATAIAVRRLMGREGTLMLDFNQSYTPRAALAAAEAMGPADLLWIEEPASPQDLAGYRMLAGQLRPALAGGETYGTAAEFKPFLDAGCMDVLQPDIAICGGLSGVGRVASLAELYDRPVVPHVWGGTVNFHAALHLAATLPTHRAGGAAPFPYLEFDAGPNPLLDLAGRPTVNADGTVSVPSGPGLGIDIRTEALIPHTIWHRSLDS</sequence>
<dbReference type="Gene3D" id="3.20.20.120">
    <property type="entry name" value="Enolase-like C-terminal domain"/>
    <property type="match status" value="1"/>
</dbReference>
<dbReference type="PANTHER" id="PTHR13794:SF58">
    <property type="entry name" value="MITOCHONDRIAL ENOLASE SUPERFAMILY MEMBER 1"/>
    <property type="match status" value="1"/>
</dbReference>
<gene>
    <name evidence="5" type="ORF">D6Z83_01925</name>
    <name evidence="6" type="ORF">EBE87_05680</name>
</gene>
<accession>A0A3A9JL10</accession>
<dbReference type="Pfam" id="PF02746">
    <property type="entry name" value="MR_MLE_N"/>
    <property type="match status" value="1"/>
</dbReference>
<proteinExistence type="predicted"/>
<comment type="caution">
    <text evidence="5">The sequence shown here is derived from an EMBL/GenBank/DDBJ whole genome shotgun (WGS) entry which is preliminary data.</text>
</comment>
<dbReference type="RefSeq" id="WP_120636644.1">
    <property type="nucleotide sequence ID" value="NZ_RAQU01000008.1"/>
</dbReference>
<dbReference type="InterPro" id="IPR046945">
    <property type="entry name" value="RHMD-like"/>
</dbReference>
<dbReference type="GO" id="GO:0000287">
    <property type="term" value="F:magnesium ion binding"/>
    <property type="evidence" value="ECO:0007669"/>
    <property type="project" value="UniProtKB-ARBA"/>
</dbReference>
<protein>
    <submittedName>
        <fullName evidence="5">Mandelate racemase/muconate lactonizing enzyme family protein</fullName>
    </submittedName>
</protein>
<keyword evidence="2" id="KW-0479">Metal-binding</keyword>
<dbReference type="GO" id="GO:0009063">
    <property type="term" value="P:amino acid catabolic process"/>
    <property type="evidence" value="ECO:0007669"/>
    <property type="project" value="InterPro"/>
</dbReference>
<evidence type="ECO:0000256" key="3">
    <source>
        <dbReference type="ARBA" id="ARBA00022842"/>
    </source>
</evidence>
<dbReference type="SFLD" id="SFLDS00001">
    <property type="entry name" value="Enolase"/>
    <property type="match status" value="1"/>
</dbReference>
<dbReference type="PROSITE" id="PS00908">
    <property type="entry name" value="MR_MLE_1"/>
    <property type="match status" value="1"/>
</dbReference>
<dbReference type="InterPro" id="IPR013341">
    <property type="entry name" value="Mandelate_racemase_N_dom"/>
</dbReference>
<dbReference type="PANTHER" id="PTHR13794">
    <property type="entry name" value="ENOLASE SUPERFAMILY, MANDELATE RACEMASE"/>
    <property type="match status" value="1"/>
</dbReference>
<evidence type="ECO:0000313" key="5">
    <source>
        <dbReference type="EMBL" id="RKK05881.1"/>
    </source>
</evidence>
<dbReference type="SUPFAM" id="SSF51604">
    <property type="entry name" value="Enolase C-terminal domain-like"/>
    <property type="match status" value="1"/>
</dbReference>
<evidence type="ECO:0000256" key="2">
    <source>
        <dbReference type="ARBA" id="ARBA00022723"/>
    </source>
</evidence>
<dbReference type="GO" id="GO:0016052">
    <property type="term" value="P:carbohydrate catabolic process"/>
    <property type="evidence" value="ECO:0007669"/>
    <property type="project" value="TreeGrafter"/>
</dbReference>
<dbReference type="InterPro" id="IPR029017">
    <property type="entry name" value="Enolase-like_N"/>
</dbReference>
<evidence type="ECO:0000313" key="6">
    <source>
        <dbReference type="EMBL" id="RMI25890.1"/>
    </source>
</evidence>
<dbReference type="InParanoid" id="A0A3A9JL10"/>
<evidence type="ECO:0000259" key="4">
    <source>
        <dbReference type="SMART" id="SM00922"/>
    </source>
</evidence>
<dbReference type="GO" id="GO:0016836">
    <property type="term" value="F:hydro-lyase activity"/>
    <property type="evidence" value="ECO:0007669"/>
    <property type="project" value="TreeGrafter"/>
</dbReference>
<dbReference type="Gene3D" id="3.30.390.10">
    <property type="entry name" value="Enolase-like, N-terminal domain"/>
    <property type="match status" value="1"/>
</dbReference>
<dbReference type="Pfam" id="PF13378">
    <property type="entry name" value="MR_MLE_C"/>
    <property type="match status" value="1"/>
</dbReference>
<dbReference type="PROSITE" id="PS00909">
    <property type="entry name" value="MR_MLE_2"/>
    <property type="match status" value="1"/>
</dbReference>
<dbReference type="SFLD" id="SFLDG00179">
    <property type="entry name" value="mandelate_racemase"/>
    <property type="match status" value="1"/>
</dbReference>
<organism evidence="5 8">
    <name type="scientific">Teichococcus wenyumeiae</name>
    <dbReference type="NCBI Taxonomy" id="2478470"/>
    <lineage>
        <taxon>Bacteria</taxon>
        <taxon>Pseudomonadati</taxon>
        <taxon>Pseudomonadota</taxon>
        <taxon>Alphaproteobacteria</taxon>
        <taxon>Acetobacterales</taxon>
        <taxon>Roseomonadaceae</taxon>
        <taxon>Roseomonas</taxon>
    </lineage>
</organism>
<dbReference type="EMBL" id="RAQU01000008">
    <property type="protein sequence ID" value="RKK05881.1"/>
    <property type="molecule type" value="Genomic_DNA"/>
</dbReference>
<dbReference type="OrthoDB" id="7511553at2"/>
<dbReference type="EMBL" id="RFLX01000003">
    <property type="protein sequence ID" value="RMI25890.1"/>
    <property type="molecule type" value="Genomic_DNA"/>
</dbReference>
<evidence type="ECO:0000256" key="1">
    <source>
        <dbReference type="ARBA" id="ARBA00001946"/>
    </source>
</evidence>
<name>A0A3A9JL10_9PROT</name>
<evidence type="ECO:0000313" key="8">
    <source>
        <dbReference type="Proteomes" id="UP000278036"/>
    </source>
</evidence>
<dbReference type="InterPro" id="IPR036849">
    <property type="entry name" value="Enolase-like_C_sf"/>
</dbReference>
<dbReference type="InterPro" id="IPR029065">
    <property type="entry name" value="Enolase_C-like"/>
</dbReference>
<reference evidence="5 8" key="1">
    <citation type="submission" date="2018-09" db="EMBL/GenBank/DDBJ databases">
        <title>Roseomonas sp. nov., isolated from feces of Tibetan antelopes in the Qinghai-Tibet plateau, China.</title>
        <authorList>
            <person name="Tian Z."/>
        </authorList>
    </citation>
    <scope>NUCLEOTIDE SEQUENCE [LARGE SCALE GENOMIC DNA]</scope>
    <source>
        <strain evidence="6 7">Z23</strain>
        <strain evidence="5 8">Z24</strain>
    </source>
</reference>